<feature type="signal peptide" evidence="12">
    <location>
        <begin position="1"/>
        <end position="24"/>
    </location>
</feature>
<keyword evidence="6 11" id="KW-0472">Membrane</keyword>
<keyword evidence="8" id="KW-0393">Immunoglobulin domain</keyword>
<dbReference type="PANTHER" id="PTHR35670:SF1">
    <property type="entry name" value="TRANSMEMBRANE PROTEIN 81"/>
    <property type="match status" value="1"/>
</dbReference>
<sequence>MKTLRRSHTAGLLLCAFSLSLVLSLEPITIPAELRTSILKIAVNSTPCSVTCGVGFKLEQVCDVTGAGERRNCTVQRSTCLASMMCGLLHLAVPVGKPLQLSCLPSDVVAAANGAYRYRWSLAPGVITINKLLLKPFHASDPVLSFSSVREADAGTYQCDVQRLKSFQVIKRVYFGVTVIQDDMADLNFDNSLTWEQKVAGNKQEGSPKNSTQEEVQSQKQGKSLVLYWVGLGCGVTGGVILSLVAACLCRMMLR</sequence>
<gene>
    <name evidence="14" type="primary">Tmem81</name>
    <name evidence="14" type="ORF">SEMFRA_R07541</name>
</gene>
<proteinExistence type="predicted"/>
<dbReference type="GO" id="GO:0005886">
    <property type="term" value="C:plasma membrane"/>
    <property type="evidence" value="ECO:0007669"/>
    <property type="project" value="UniProtKB-SubCell"/>
</dbReference>
<dbReference type="PANTHER" id="PTHR35670">
    <property type="entry name" value="TRANSMEMBRANE PROTEIN 81"/>
    <property type="match status" value="1"/>
</dbReference>
<evidence type="ECO:0000256" key="9">
    <source>
        <dbReference type="ARBA" id="ARBA00049937"/>
    </source>
</evidence>
<dbReference type="InterPro" id="IPR039293">
    <property type="entry name" value="TMEM81"/>
</dbReference>
<keyword evidence="3 11" id="KW-0812">Transmembrane</keyword>
<keyword evidence="15" id="KW-1185">Reference proteome</keyword>
<evidence type="ECO:0000256" key="8">
    <source>
        <dbReference type="ARBA" id="ARBA00023319"/>
    </source>
</evidence>
<evidence type="ECO:0000313" key="14">
    <source>
        <dbReference type="EMBL" id="NXR06643.1"/>
    </source>
</evidence>
<name>A0A7L2IB30_9PICI</name>
<evidence type="ECO:0000256" key="10">
    <source>
        <dbReference type="ARBA" id="ARBA00050022"/>
    </source>
</evidence>
<keyword evidence="5 11" id="KW-1133">Transmembrane helix</keyword>
<feature type="non-terminal residue" evidence="14">
    <location>
        <position position="1"/>
    </location>
</feature>
<evidence type="ECO:0000256" key="6">
    <source>
        <dbReference type="ARBA" id="ARBA00023136"/>
    </source>
</evidence>
<feature type="non-terminal residue" evidence="14">
    <location>
        <position position="255"/>
    </location>
</feature>
<dbReference type="InterPro" id="IPR003599">
    <property type="entry name" value="Ig_sub"/>
</dbReference>
<dbReference type="CDD" id="cd00096">
    <property type="entry name" value="Ig"/>
    <property type="match status" value="1"/>
</dbReference>
<evidence type="ECO:0000256" key="2">
    <source>
        <dbReference type="ARBA" id="ARBA00022475"/>
    </source>
</evidence>
<keyword evidence="2" id="KW-1003">Cell membrane</keyword>
<evidence type="ECO:0000256" key="3">
    <source>
        <dbReference type="ARBA" id="ARBA00022692"/>
    </source>
</evidence>
<dbReference type="AlphaFoldDB" id="A0A7L2IB30"/>
<evidence type="ECO:0000313" key="15">
    <source>
        <dbReference type="Proteomes" id="UP000536381"/>
    </source>
</evidence>
<keyword evidence="7" id="KW-1015">Disulfide bond</keyword>
<dbReference type="SMART" id="SM00409">
    <property type="entry name" value="IG"/>
    <property type="match status" value="1"/>
</dbReference>
<comment type="caution">
    <text evidence="14">The sequence shown here is derived from an EMBL/GenBank/DDBJ whole genome shotgun (WGS) entry which is preliminary data.</text>
</comment>
<evidence type="ECO:0000256" key="4">
    <source>
        <dbReference type="ARBA" id="ARBA00022729"/>
    </source>
</evidence>
<comment type="subcellular location">
    <subcellularLocation>
        <location evidence="1">Cell membrane</location>
        <topology evidence="1">Single-pass type I membrane protein</topology>
    </subcellularLocation>
</comment>
<dbReference type="Proteomes" id="UP000536381">
    <property type="component" value="Unassembled WGS sequence"/>
</dbReference>
<comment type="function">
    <text evidence="9">Essential fertilization factor required for male fertility. Part of a conserved trimeric sperm complex with the essential fertilization factors IZUMO1 and SPACA6 which bridges sperm and oocyte membranes during fertilization by binding to IZUMO1R/JUNO on the oocyte.</text>
</comment>
<evidence type="ECO:0000256" key="5">
    <source>
        <dbReference type="ARBA" id="ARBA00022989"/>
    </source>
</evidence>
<accession>A0A7L2IB30</accession>
<evidence type="ECO:0000256" key="12">
    <source>
        <dbReference type="SAM" id="SignalP"/>
    </source>
</evidence>
<dbReference type="PROSITE" id="PS50835">
    <property type="entry name" value="IG_LIKE"/>
    <property type="match status" value="1"/>
</dbReference>
<dbReference type="SUPFAM" id="SSF48726">
    <property type="entry name" value="Immunoglobulin"/>
    <property type="match status" value="1"/>
</dbReference>
<feature type="domain" description="Ig-like" evidence="13">
    <location>
        <begin position="96"/>
        <end position="170"/>
    </location>
</feature>
<evidence type="ECO:0000256" key="7">
    <source>
        <dbReference type="ARBA" id="ARBA00023157"/>
    </source>
</evidence>
<keyword evidence="4 12" id="KW-0732">Signal</keyword>
<reference evidence="14 15" key="1">
    <citation type="submission" date="2019-09" db="EMBL/GenBank/DDBJ databases">
        <title>Bird 10,000 Genomes (B10K) Project - Family phase.</title>
        <authorList>
            <person name="Zhang G."/>
        </authorList>
    </citation>
    <scope>NUCLEOTIDE SEQUENCE [LARGE SCALE GENOMIC DNA]</scope>
    <source>
        <strain evidence="14">B10K-DU-001-42</strain>
        <tissue evidence="14">Muscle</tissue>
    </source>
</reference>
<protein>
    <recommendedName>
        <fullName evidence="10">Transmembrane protein 81</fullName>
    </recommendedName>
</protein>
<dbReference type="OrthoDB" id="9390762at2759"/>
<dbReference type="EMBL" id="VWYK01012812">
    <property type="protein sequence ID" value="NXR06643.1"/>
    <property type="molecule type" value="Genomic_DNA"/>
</dbReference>
<feature type="chain" id="PRO_5029564534" description="Transmembrane protein 81" evidence="12">
    <location>
        <begin position="25"/>
        <end position="255"/>
    </location>
</feature>
<feature type="transmembrane region" description="Helical" evidence="11">
    <location>
        <begin position="226"/>
        <end position="250"/>
    </location>
</feature>
<dbReference type="InterPro" id="IPR036179">
    <property type="entry name" value="Ig-like_dom_sf"/>
</dbReference>
<dbReference type="InterPro" id="IPR007110">
    <property type="entry name" value="Ig-like_dom"/>
</dbReference>
<evidence type="ECO:0000256" key="11">
    <source>
        <dbReference type="SAM" id="Phobius"/>
    </source>
</evidence>
<evidence type="ECO:0000256" key="1">
    <source>
        <dbReference type="ARBA" id="ARBA00004251"/>
    </source>
</evidence>
<organism evidence="14 15">
    <name type="scientific">Semnornis frantzii</name>
    <dbReference type="NCBI Taxonomy" id="91796"/>
    <lineage>
        <taxon>Eukaryota</taxon>
        <taxon>Metazoa</taxon>
        <taxon>Chordata</taxon>
        <taxon>Craniata</taxon>
        <taxon>Vertebrata</taxon>
        <taxon>Euteleostomi</taxon>
        <taxon>Archelosauria</taxon>
        <taxon>Archosauria</taxon>
        <taxon>Dinosauria</taxon>
        <taxon>Saurischia</taxon>
        <taxon>Theropoda</taxon>
        <taxon>Coelurosauria</taxon>
        <taxon>Aves</taxon>
        <taxon>Neognathae</taxon>
        <taxon>Neoaves</taxon>
        <taxon>Telluraves</taxon>
        <taxon>Coraciimorphae</taxon>
        <taxon>Piciformes</taxon>
        <taxon>Ramphastidae</taxon>
        <taxon>Semnornis</taxon>
    </lineage>
</organism>
<evidence type="ECO:0000259" key="13">
    <source>
        <dbReference type="PROSITE" id="PS50835"/>
    </source>
</evidence>